<dbReference type="HOGENOM" id="CLU_051820_2_0_11"/>
<dbReference type="GO" id="GO:0005524">
    <property type="term" value="F:ATP binding"/>
    <property type="evidence" value="ECO:0007669"/>
    <property type="project" value="InterPro"/>
</dbReference>
<feature type="domain" description="AAA+ ATPase" evidence="2">
    <location>
        <begin position="71"/>
        <end position="262"/>
    </location>
</feature>
<reference evidence="3 4" key="1">
    <citation type="journal article" date="2011" name="Stand. Genomic Sci.">
        <title>Complete genome sequence of Thermomonospora curvata type strain (B9).</title>
        <authorList>
            <person name="Chertkov O."/>
            <person name="Sikorski J."/>
            <person name="Nolan M."/>
            <person name="Lapidus A."/>
            <person name="Lucas S."/>
            <person name="Del Rio T.G."/>
            <person name="Tice H."/>
            <person name="Cheng J.F."/>
            <person name="Goodwin L."/>
            <person name="Pitluck S."/>
            <person name="Liolios K."/>
            <person name="Ivanova N."/>
            <person name="Mavromatis K."/>
            <person name="Mikhailova N."/>
            <person name="Ovchinnikova G."/>
            <person name="Pati A."/>
            <person name="Chen A."/>
            <person name="Palaniappan K."/>
            <person name="Djao O.D."/>
            <person name="Land M."/>
            <person name="Hauser L."/>
            <person name="Chang Y.J."/>
            <person name="Jeffries C.D."/>
            <person name="Brettin T."/>
            <person name="Han C."/>
            <person name="Detter J.C."/>
            <person name="Rohde M."/>
            <person name="Goker M."/>
            <person name="Woyke T."/>
            <person name="Bristow J."/>
            <person name="Eisen J.A."/>
            <person name="Markowitz V."/>
            <person name="Hugenholtz P."/>
            <person name="Klenk H.P."/>
            <person name="Kyrpides N.C."/>
        </authorList>
    </citation>
    <scope>NUCLEOTIDE SEQUENCE [LARGE SCALE GENOMIC DNA]</scope>
    <source>
        <strain evidence="4">ATCC 19995 / DSM 43183 / JCM 3096 / KCTC 9072 / NBRC 15933 / NCIMB 10081 / Henssen B9</strain>
    </source>
</reference>
<dbReference type="GO" id="GO:0016887">
    <property type="term" value="F:ATP hydrolysis activity"/>
    <property type="evidence" value="ECO:0007669"/>
    <property type="project" value="InterPro"/>
</dbReference>
<dbReference type="STRING" id="471852.Tcur_1601"/>
<dbReference type="Proteomes" id="UP000001918">
    <property type="component" value="Chromosome"/>
</dbReference>
<accession>D1ABE1</accession>
<dbReference type="AlphaFoldDB" id="D1ABE1"/>
<feature type="region of interest" description="Disordered" evidence="1">
    <location>
        <begin position="25"/>
        <end position="51"/>
    </location>
</feature>
<keyword evidence="4" id="KW-1185">Reference proteome</keyword>
<dbReference type="KEGG" id="tcu:Tcur_1601"/>
<sequence>MATTEPAPAASQEAWFIYRGDGRPHDGLDRLPPPPPWRRFDRPGPDRRRDRAISYRADKNVVTMVNAAIYLRRPLLVTGKPGTGKSTLAYNVAYELGLEPVLYWPITSKSTLAQGLYHYDAIGRLHETSLRQAMSSAADGEAPDIGRFIRLGPLGTALLPRQRPRVLLIDELDKSDIDLPNDLLNVFEEGGFAIPELERLPEEQSIVHVMTNDGQDRVPVERGQVRCSAFPIVIITSNGEREFPPAFLRRCIRLMIEQPGPEQLAEIVEAHLGKEAREQSADLIEEFLQRRTRGELATDQLLNAIYLATSGARAPQATMEELREAVLRPLDAAGS</sequence>
<dbReference type="Gene3D" id="3.40.50.300">
    <property type="entry name" value="P-loop containing nucleotide triphosphate hydrolases"/>
    <property type="match status" value="1"/>
</dbReference>
<dbReference type="SMART" id="SM00382">
    <property type="entry name" value="AAA"/>
    <property type="match status" value="1"/>
</dbReference>
<evidence type="ECO:0000259" key="2">
    <source>
        <dbReference type="SMART" id="SM00382"/>
    </source>
</evidence>
<organism evidence="3 4">
    <name type="scientific">Thermomonospora curvata (strain ATCC 19995 / DSM 43183 / JCM 3096 / KCTC 9072 / NBRC 15933 / NCIMB 10081 / Henssen B9)</name>
    <dbReference type="NCBI Taxonomy" id="471852"/>
    <lineage>
        <taxon>Bacteria</taxon>
        <taxon>Bacillati</taxon>
        <taxon>Actinomycetota</taxon>
        <taxon>Actinomycetes</taxon>
        <taxon>Streptosporangiales</taxon>
        <taxon>Thermomonosporaceae</taxon>
        <taxon>Thermomonospora</taxon>
    </lineage>
</organism>
<proteinExistence type="predicted"/>
<evidence type="ECO:0000313" key="3">
    <source>
        <dbReference type="EMBL" id="ACY97177.1"/>
    </source>
</evidence>
<dbReference type="InterPro" id="IPR011704">
    <property type="entry name" value="ATPase_dyneun-rel_AAA"/>
</dbReference>
<gene>
    <name evidence="3" type="ordered locus">Tcur_1601</name>
</gene>
<dbReference type="CDD" id="cd00009">
    <property type="entry name" value="AAA"/>
    <property type="match status" value="1"/>
</dbReference>
<dbReference type="SUPFAM" id="SSF52540">
    <property type="entry name" value="P-loop containing nucleoside triphosphate hydrolases"/>
    <property type="match status" value="1"/>
</dbReference>
<dbReference type="InterPro" id="IPR003593">
    <property type="entry name" value="AAA+_ATPase"/>
</dbReference>
<dbReference type="EMBL" id="CP001738">
    <property type="protein sequence ID" value="ACY97177.1"/>
    <property type="molecule type" value="Genomic_DNA"/>
</dbReference>
<dbReference type="Pfam" id="PF07728">
    <property type="entry name" value="AAA_5"/>
    <property type="match status" value="1"/>
</dbReference>
<name>D1ABE1_THECD</name>
<feature type="compositionally biased region" description="Basic and acidic residues" evidence="1">
    <location>
        <begin position="38"/>
        <end position="51"/>
    </location>
</feature>
<protein>
    <submittedName>
        <fullName evidence="3">AAA ATPase</fullName>
    </submittedName>
</protein>
<dbReference type="eggNOG" id="COG0714">
    <property type="taxonomic scope" value="Bacteria"/>
</dbReference>
<evidence type="ECO:0000256" key="1">
    <source>
        <dbReference type="SAM" id="MobiDB-lite"/>
    </source>
</evidence>
<evidence type="ECO:0000313" key="4">
    <source>
        <dbReference type="Proteomes" id="UP000001918"/>
    </source>
</evidence>
<dbReference type="InterPro" id="IPR027417">
    <property type="entry name" value="P-loop_NTPase"/>
</dbReference>